<dbReference type="EMBL" id="BOMG01000052">
    <property type="protein sequence ID" value="GID55745.1"/>
    <property type="molecule type" value="Genomic_DNA"/>
</dbReference>
<sequence length="97" mass="10337">MFGRTCGPDGTGLGGTGPGGTDTTGDGDAGWAAAGVPACSELALQPAVISSDATSAVYRRERNDMARRQLHRRWGDFRRVVGQVVLDPRQVAYPKYR</sequence>
<comment type="caution">
    <text evidence="2">The sequence shown here is derived from an EMBL/GenBank/DDBJ whole genome shotgun (WGS) entry which is preliminary data.</text>
</comment>
<protein>
    <submittedName>
        <fullName evidence="2">Uncharacterized protein</fullName>
    </submittedName>
</protein>
<keyword evidence="3" id="KW-1185">Reference proteome</keyword>
<evidence type="ECO:0000313" key="3">
    <source>
        <dbReference type="Proteomes" id="UP000612282"/>
    </source>
</evidence>
<evidence type="ECO:0000256" key="1">
    <source>
        <dbReference type="SAM" id="MobiDB-lite"/>
    </source>
</evidence>
<dbReference type="Proteomes" id="UP000612282">
    <property type="component" value="Unassembled WGS sequence"/>
</dbReference>
<accession>A0ABQ3XBA0</accession>
<gene>
    <name evidence="2" type="ORF">Aco03nite_041490</name>
</gene>
<feature type="region of interest" description="Disordered" evidence="1">
    <location>
        <begin position="1"/>
        <end position="30"/>
    </location>
</feature>
<organism evidence="2 3">
    <name type="scientific">Actinoplanes couchii</name>
    <dbReference type="NCBI Taxonomy" id="403638"/>
    <lineage>
        <taxon>Bacteria</taxon>
        <taxon>Bacillati</taxon>
        <taxon>Actinomycetota</taxon>
        <taxon>Actinomycetes</taxon>
        <taxon>Micromonosporales</taxon>
        <taxon>Micromonosporaceae</taxon>
        <taxon>Actinoplanes</taxon>
    </lineage>
</organism>
<feature type="compositionally biased region" description="Gly residues" evidence="1">
    <location>
        <begin position="9"/>
        <end position="22"/>
    </location>
</feature>
<proteinExistence type="predicted"/>
<name>A0ABQ3XBA0_9ACTN</name>
<reference evidence="2 3" key="1">
    <citation type="submission" date="2021-01" db="EMBL/GenBank/DDBJ databases">
        <title>Whole genome shotgun sequence of Actinoplanes couchii NBRC 106145.</title>
        <authorList>
            <person name="Komaki H."/>
            <person name="Tamura T."/>
        </authorList>
    </citation>
    <scope>NUCLEOTIDE SEQUENCE [LARGE SCALE GENOMIC DNA]</scope>
    <source>
        <strain evidence="2 3">NBRC 106145</strain>
    </source>
</reference>
<evidence type="ECO:0000313" key="2">
    <source>
        <dbReference type="EMBL" id="GID55745.1"/>
    </source>
</evidence>